<keyword evidence="2" id="KW-1185">Reference proteome</keyword>
<dbReference type="Proteomes" id="UP000652153">
    <property type="component" value="Unassembled WGS sequence"/>
</dbReference>
<proteinExistence type="predicted"/>
<accession>A0ABQ1YXD8</accession>
<reference evidence="2" key="1">
    <citation type="journal article" date="2019" name="Int. J. Syst. Evol. Microbiol.">
        <title>The Global Catalogue of Microorganisms (GCM) 10K type strain sequencing project: providing services to taxonomists for standard genome sequencing and annotation.</title>
        <authorList>
            <consortium name="The Broad Institute Genomics Platform"/>
            <consortium name="The Broad Institute Genome Sequencing Center for Infectious Disease"/>
            <person name="Wu L."/>
            <person name="Ma J."/>
        </authorList>
    </citation>
    <scope>NUCLEOTIDE SEQUENCE [LARGE SCALE GENOMIC DNA]</scope>
    <source>
        <strain evidence="2">CGMCC 1.12770</strain>
    </source>
</reference>
<sequence length="56" mass="6722">MNLINYLIEKDYGGVDIVNMYAYMCRDPRNLNIEISHMSYLMTALLLKWQMKETFL</sequence>
<name>A0ABQ1YXD8_9BACL</name>
<dbReference type="EMBL" id="BMFU01000001">
    <property type="protein sequence ID" value="GGH41289.1"/>
    <property type="molecule type" value="Genomic_DNA"/>
</dbReference>
<evidence type="ECO:0000313" key="1">
    <source>
        <dbReference type="EMBL" id="GGH41289.1"/>
    </source>
</evidence>
<protein>
    <submittedName>
        <fullName evidence="1">Uncharacterized protein</fullName>
    </submittedName>
</protein>
<gene>
    <name evidence="1" type="ORF">GCM10008014_00700</name>
</gene>
<evidence type="ECO:0000313" key="2">
    <source>
        <dbReference type="Proteomes" id="UP000652153"/>
    </source>
</evidence>
<comment type="caution">
    <text evidence="1">The sequence shown here is derived from an EMBL/GenBank/DDBJ whole genome shotgun (WGS) entry which is preliminary data.</text>
</comment>
<organism evidence="1 2">
    <name type="scientific">Paenibacillus silvae</name>
    <dbReference type="NCBI Taxonomy" id="1325358"/>
    <lineage>
        <taxon>Bacteria</taxon>
        <taxon>Bacillati</taxon>
        <taxon>Bacillota</taxon>
        <taxon>Bacilli</taxon>
        <taxon>Bacillales</taxon>
        <taxon>Paenibacillaceae</taxon>
        <taxon>Paenibacillus</taxon>
    </lineage>
</organism>